<dbReference type="OrthoDB" id="3051534at2759"/>
<evidence type="ECO:0000313" key="2">
    <source>
        <dbReference type="Proteomes" id="UP001140091"/>
    </source>
</evidence>
<reference evidence="1" key="1">
    <citation type="submission" date="2022-06" db="EMBL/GenBank/DDBJ databases">
        <title>Genome Sequence of Candolleomyces eurysporus.</title>
        <authorList>
            <person name="Buettner E."/>
        </authorList>
    </citation>
    <scope>NUCLEOTIDE SEQUENCE</scope>
    <source>
        <strain evidence="1">VTCC 930004</strain>
    </source>
</reference>
<comment type="caution">
    <text evidence="1">The sequence shown here is derived from an EMBL/GenBank/DDBJ whole genome shotgun (WGS) entry which is preliminary data.</text>
</comment>
<evidence type="ECO:0008006" key="3">
    <source>
        <dbReference type="Google" id="ProtNLM"/>
    </source>
</evidence>
<protein>
    <recommendedName>
        <fullName evidence="3">C3H1-type domain-containing protein</fullName>
    </recommendedName>
</protein>
<dbReference type="EMBL" id="JANBPK010001087">
    <property type="protein sequence ID" value="KAJ2926047.1"/>
    <property type="molecule type" value="Genomic_DNA"/>
</dbReference>
<proteinExistence type="predicted"/>
<dbReference type="AlphaFoldDB" id="A0A9W8MDR1"/>
<organism evidence="1 2">
    <name type="scientific">Candolleomyces eurysporus</name>
    <dbReference type="NCBI Taxonomy" id="2828524"/>
    <lineage>
        <taxon>Eukaryota</taxon>
        <taxon>Fungi</taxon>
        <taxon>Dikarya</taxon>
        <taxon>Basidiomycota</taxon>
        <taxon>Agaricomycotina</taxon>
        <taxon>Agaricomycetes</taxon>
        <taxon>Agaricomycetidae</taxon>
        <taxon>Agaricales</taxon>
        <taxon>Agaricineae</taxon>
        <taxon>Psathyrellaceae</taxon>
        <taxon>Candolleomyces</taxon>
    </lineage>
</organism>
<feature type="non-terminal residue" evidence="1">
    <location>
        <position position="318"/>
    </location>
</feature>
<evidence type="ECO:0000313" key="1">
    <source>
        <dbReference type="EMBL" id="KAJ2926047.1"/>
    </source>
</evidence>
<name>A0A9W8MDR1_9AGAR</name>
<sequence>MSDPAPVDESTCALIESITAGIQKTMMDQLEAKLASLSLPTGNPSSSSQQQPLAALETAPLVPPALSTTTTQLPHGPFVYGAPQVGFVPPLTANSASGTSDTLYLDHPFPHVKEAVINTIITHAFNPHHLWKLNLRHQEKNQKKTIQLIGTSLEIASDKTALKDFKDITSLMVSLQVYFEIIVHYAPPSSASALLKLFFCYTANLHRIASKYAWSVVVNYHINFFFRCRQEMHKGYYDLWARQDSELTSKFLHAHQKTSGSFATNSKKTTLPASGPVTICCNFNAGKCTAAVCPWNHSHACSICGKSDHHAQTHPKAT</sequence>
<keyword evidence="2" id="KW-1185">Reference proteome</keyword>
<dbReference type="Proteomes" id="UP001140091">
    <property type="component" value="Unassembled WGS sequence"/>
</dbReference>
<accession>A0A9W8MDR1</accession>
<gene>
    <name evidence="1" type="ORF">H1R20_g11044</name>
</gene>